<dbReference type="FunFam" id="2.60.260.20:FF:000064">
    <property type="entry name" value="DNAJ domain-containing protein Mas5"/>
    <property type="match status" value="1"/>
</dbReference>
<proteinExistence type="inferred from homology"/>
<dbReference type="Proteomes" id="UP000324748">
    <property type="component" value="Unassembled WGS sequence"/>
</dbReference>
<evidence type="ECO:0000313" key="10">
    <source>
        <dbReference type="EMBL" id="KAA1095265.1"/>
    </source>
</evidence>
<dbReference type="InterPro" id="IPR001305">
    <property type="entry name" value="HSP_DnaJ_Cys-rich_dom"/>
</dbReference>
<dbReference type="SUPFAM" id="SSF49493">
    <property type="entry name" value="HSP40/DnaJ peptide-binding domain"/>
    <property type="match status" value="2"/>
</dbReference>
<keyword evidence="3 5" id="KW-0863">Zinc-finger</keyword>
<dbReference type="GO" id="GO:0051082">
    <property type="term" value="F:unfolded protein binding"/>
    <property type="evidence" value="ECO:0007669"/>
    <property type="project" value="InterPro"/>
</dbReference>
<dbReference type="EMBL" id="VDEP01000372">
    <property type="protein sequence ID" value="KAA1095265.1"/>
    <property type="molecule type" value="Genomic_DNA"/>
</dbReference>
<feature type="zinc finger region" description="CR-type" evidence="5">
    <location>
        <begin position="125"/>
        <end position="209"/>
    </location>
</feature>
<dbReference type="EMBL" id="VSWC01000054">
    <property type="protein sequence ID" value="KAA1099600.1"/>
    <property type="molecule type" value="Genomic_DNA"/>
</dbReference>
<dbReference type="PROSITE" id="PS50076">
    <property type="entry name" value="DNAJ_2"/>
    <property type="match status" value="1"/>
</dbReference>
<evidence type="ECO:0000259" key="7">
    <source>
        <dbReference type="PROSITE" id="PS50076"/>
    </source>
</evidence>
<dbReference type="InterPro" id="IPR008971">
    <property type="entry name" value="HSP40/DnaJ_pept-bd"/>
</dbReference>
<dbReference type="SMART" id="SM00271">
    <property type="entry name" value="DnaJ"/>
    <property type="match status" value="1"/>
</dbReference>
<reference evidence="13 14" key="1">
    <citation type="submission" date="2019-05" db="EMBL/GenBank/DDBJ databases">
        <title>Emergence of the Ug99 lineage of the wheat stem rust pathogen through somatic hybridization.</title>
        <authorList>
            <person name="Li F."/>
            <person name="Upadhyaya N.M."/>
            <person name="Sperschneider J."/>
            <person name="Matny O."/>
            <person name="Nguyen-Phuc H."/>
            <person name="Mago R."/>
            <person name="Raley C."/>
            <person name="Miller M.E."/>
            <person name="Silverstein K.A.T."/>
            <person name="Henningsen E."/>
            <person name="Hirsch C.D."/>
            <person name="Visser B."/>
            <person name="Pretorius Z.A."/>
            <person name="Steffenson B.J."/>
            <person name="Schwessinger B."/>
            <person name="Dodds P.N."/>
            <person name="Figueroa M."/>
        </authorList>
    </citation>
    <scope>NUCLEOTIDE SEQUENCE [LARGE SCALE GENOMIC DNA]</scope>
    <source>
        <strain evidence="11">21-0</strain>
        <strain evidence="9 14">Ug99</strain>
    </source>
</reference>
<dbReference type="GO" id="GO:0005524">
    <property type="term" value="F:ATP binding"/>
    <property type="evidence" value="ECO:0007669"/>
    <property type="project" value="InterPro"/>
</dbReference>
<accession>A0A5B0PG14</accession>
<dbReference type="HAMAP" id="MF_01152">
    <property type="entry name" value="DnaJ"/>
    <property type="match status" value="1"/>
</dbReference>
<keyword evidence="4 5" id="KW-0862">Zinc</keyword>
<evidence type="ECO:0000259" key="8">
    <source>
        <dbReference type="PROSITE" id="PS51188"/>
    </source>
</evidence>
<dbReference type="FunFam" id="2.10.230.10:FF:000001">
    <property type="entry name" value="DnaJ subfamily A member 2"/>
    <property type="match status" value="1"/>
</dbReference>
<evidence type="ECO:0000256" key="2">
    <source>
        <dbReference type="ARBA" id="ARBA00022737"/>
    </source>
</evidence>
<dbReference type="OrthoDB" id="550424at2759"/>
<evidence type="ECO:0000256" key="4">
    <source>
        <dbReference type="ARBA" id="ARBA00022833"/>
    </source>
</evidence>
<dbReference type="CDD" id="cd10719">
    <property type="entry name" value="DnaJ_zf"/>
    <property type="match status" value="1"/>
</dbReference>
<dbReference type="AlphaFoldDB" id="A0A5B0PG14"/>
<evidence type="ECO:0000313" key="12">
    <source>
        <dbReference type="EMBL" id="KAA1117653.1"/>
    </source>
</evidence>
<evidence type="ECO:0000313" key="11">
    <source>
        <dbReference type="EMBL" id="KAA1099600.1"/>
    </source>
</evidence>
<comment type="caution">
    <text evidence="11">The sequence shown here is derived from an EMBL/GenBank/DDBJ whole genome shotgun (WGS) entry which is preliminary data.</text>
</comment>
<dbReference type="EMBL" id="VDEP01000516">
    <property type="protein sequence ID" value="KAA1064084.1"/>
    <property type="molecule type" value="Genomic_DNA"/>
</dbReference>
<dbReference type="OMA" id="RVCPTCV"/>
<dbReference type="EMBL" id="VSWC01000002">
    <property type="protein sequence ID" value="KAA1117653.1"/>
    <property type="molecule type" value="Genomic_DNA"/>
</dbReference>
<feature type="domain" description="J" evidence="7">
    <location>
        <begin position="6"/>
        <end position="68"/>
    </location>
</feature>
<dbReference type="PRINTS" id="PR00625">
    <property type="entry name" value="JDOMAIN"/>
</dbReference>
<evidence type="ECO:0000256" key="6">
    <source>
        <dbReference type="SAM" id="MobiDB-lite"/>
    </source>
</evidence>
<dbReference type="Pfam" id="PF00226">
    <property type="entry name" value="DnaJ"/>
    <property type="match status" value="1"/>
</dbReference>
<dbReference type="CDD" id="cd06257">
    <property type="entry name" value="DnaJ"/>
    <property type="match status" value="1"/>
</dbReference>
<dbReference type="Gene3D" id="1.10.287.110">
    <property type="entry name" value="DnaJ domain"/>
    <property type="match status" value="1"/>
</dbReference>
<dbReference type="InterPro" id="IPR002939">
    <property type="entry name" value="DnaJ_C"/>
</dbReference>
<dbReference type="InterPro" id="IPR036410">
    <property type="entry name" value="HSP_DnaJ_Cys-rich_dom_sf"/>
</dbReference>
<keyword evidence="13" id="KW-1185">Reference proteome</keyword>
<dbReference type="Pfam" id="PF00684">
    <property type="entry name" value="DnaJ_CXXCXGXG"/>
    <property type="match status" value="1"/>
</dbReference>
<dbReference type="InterPro" id="IPR044713">
    <property type="entry name" value="DNJA1/2-like"/>
</dbReference>
<feature type="compositionally biased region" description="Basic and acidic residues" evidence="6">
    <location>
        <begin position="371"/>
        <end position="381"/>
    </location>
</feature>
<evidence type="ECO:0000256" key="5">
    <source>
        <dbReference type="PROSITE-ProRule" id="PRU00546"/>
    </source>
</evidence>
<dbReference type="SUPFAM" id="SSF46565">
    <property type="entry name" value="Chaperone J-domain"/>
    <property type="match status" value="1"/>
</dbReference>
<dbReference type="InterPro" id="IPR001623">
    <property type="entry name" value="DnaJ_domain"/>
</dbReference>
<dbReference type="GO" id="GO:0006457">
    <property type="term" value="P:protein folding"/>
    <property type="evidence" value="ECO:0007669"/>
    <property type="project" value="InterPro"/>
</dbReference>
<feature type="domain" description="CR-type" evidence="8">
    <location>
        <begin position="125"/>
        <end position="209"/>
    </location>
</feature>
<dbReference type="GO" id="GO:0009408">
    <property type="term" value="P:response to heat"/>
    <property type="evidence" value="ECO:0007669"/>
    <property type="project" value="InterPro"/>
</dbReference>
<dbReference type="GO" id="GO:0030544">
    <property type="term" value="F:Hsp70 protein binding"/>
    <property type="evidence" value="ECO:0007669"/>
    <property type="project" value="InterPro"/>
</dbReference>
<protein>
    <submittedName>
        <fullName evidence="11">Type I HSP40 co-chaperone</fullName>
    </submittedName>
</protein>
<keyword evidence="2" id="KW-0677">Repeat</keyword>
<dbReference type="PROSITE" id="PS51188">
    <property type="entry name" value="ZF_CR"/>
    <property type="match status" value="1"/>
</dbReference>
<keyword evidence="1 5" id="KW-0479">Metal-binding</keyword>
<feature type="region of interest" description="Disordered" evidence="6">
    <location>
        <begin position="369"/>
        <end position="402"/>
    </location>
</feature>
<evidence type="ECO:0000256" key="3">
    <source>
        <dbReference type="ARBA" id="ARBA00022771"/>
    </source>
</evidence>
<dbReference type="PANTHER" id="PTHR43888">
    <property type="entry name" value="DNAJ-LIKE-2, ISOFORM A-RELATED"/>
    <property type="match status" value="1"/>
</dbReference>
<sequence>MVAETEYYDRLGVAPNVDEATLKKAYRKKALQLHPDKNPAGAEEFKAVSEAYDVLSTPEKRELYDQYGKKGLEGGGGMGGMDPGDLFSQLFGGGGMFGGRSRTGPRKGRDLQHRIKVSLDELYVGKTTKIALQKHVICSKCEGRGVPKSTSVKSCVDCKGAGVKTIYRQMGPMVQQLQQTCTECQGLGEIFNSKDRCKGCEGNKLVKERKVLEVHIEKGMREGQTITFRGEADQAPGITPGDVEIIIEEKPHPVFKRKEDDLIAEVEVDLVTALTGGVIPIEHFDSRALMIKVEPGEVIKPNATKRVTGYGMPSVRYHNPGDLYLSIKVAFPDTIPPEACPALQALLPPPRPLPTWGDNMLVDEVTMIDASDAKTKSRGHDDMDEDDEGGGSGQPHVQCAQQ</sequence>
<evidence type="ECO:0000313" key="9">
    <source>
        <dbReference type="EMBL" id="KAA1064084.1"/>
    </source>
</evidence>
<dbReference type="CDD" id="cd10747">
    <property type="entry name" value="DnaJ_C"/>
    <property type="match status" value="1"/>
</dbReference>
<dbReference type="Pfam" id="PF01556">
    <property type="entry name" value="DnaJ_C"/>
    <property type="match status" value="1"/>
</dbReference>
<evidence type="ECO:0000256" key="1">
    <source>
        <dbReference type="ARBA" id="ARBA00022723"/>
    </source>
</evidence>
<dbReference type="FunFam" id="1.10.287.110:FF:000041">
    <property type="entry name" value="Chaperone protein DNAj, putative"/>
    <property type="match status" value="1"/>
</dbReference>
<evidence type="ECO:0000313" key="13">
    <source>
        <dbReference type="Proteomes" id="UP000324748"/>
    </source>
</evidence>
<dbReference type="InterPro" id="IPR036869">
    <property type="entry name" value="J_dom_sf"/>
</dbReference>
<dbReference type="FunFam" id="2.60.260.20:FF:000068">
    <property type="entry name" value="Chaperone protein dnaJ 3"/>
    <property type="match status" value="1"/>
</dbReference>
<name>A0A5B0PG14_PUCGR</name>
<dbReference type="GO" id="GO:0008270">
    <property type="term" value="F:zinc ion binding"/>
    <property type="evidence" value="ECO:0007669"/>
    <property type="project" value="UniProtKB-KW"/>
</dbReference>
<evidence type="ECO:0000313" key="14">
    <source>
        <dbReference type="Proteomes" id="UP000325313"/>
    </source>
</evidence>
<dbReference type="Proteomes" id="UP000325313">
    <property type="component" value="Unassembled WGS sequence"/>
</dbReference>
<gene>
    <name evidence="11" type="primary">YDJ1_1</name>
    <name evidence="9" type="synonym">YDJ1_2</name>
    <name evidence="11" type="ORF">PGT21_014267</name>
    <name evidence="12" type="ORF">PGT21_018515</name>
    <name evidence="10" type="ORF">PGTUg99_009068</name>
    <name evidence="9" type="ORF">PGTUg99_013888</name>
</gene>
<organism evidence="11 13">
    <name type="scientific">Puccinia graminis f. sp. tritici</name>
    <dbReference type="NCBI Taxonomy" id="56615"/>
    <lineage>
        <taxon>Eukaryota</taxon>
        <taxon>Fungi</taxon>
        <taxon>Dikarya</taxon>
        <taxon>Basidiomycota</taxon>
        <taxon>Pucciniomycotina</taxon>
        <taxon>Pucciniomycetes</taxon>
        <taxon>Pucciniales</taxon>
        <taxon>Pucciniaceae</taxon>
        <taxon>Puccinia</taxon>
    </lineage>
</organism>
<dbReference type="SUPFAM" id="SSF57938">
    <property type="entry name" value="DnaJ/Hsp40 cysteine-rich domain"/>
    <property type="match status" value="1"/>
</dbReference>
<dbReference type="Gene3D" id="2.10.230.10">
    <property type="entry name" value="Heat shock protein DnaJ, cysteine-rich domain"/>
    <property type="match status" value="1"/>
</dbReference>
<dbReference type="Gene3D" id="2.60.260.20">
    <property type="entry name" value="Urease metallochaperone UreE, N-terminal domain"/>
    <property type="match status" value="2"/>
</dbReference>
<dbReference type="InterPro" id="IPR012724">
    <property type="entry name" value="DnaJ"/>
</dbReference>